<reference evidence="1 2" key="1">
    <citation type="submission" date="2017-05" db="EMBL/GenBank/DDBJ databases">
        <authorList>
            <person name="Varghese N."/>
            <person name="Submissions S."/>
        </authorList>
    </citation>
    <scope>NUCLEOTIDE SEQUENCE [LARGE SCALE GENOMIC DNA]</scope>
    <source>
        <strain evidence="1 2">DSM 19036</strain>
    </source>
</reference>
<dbReference type="EMBL" id="FXTN01000003">
    <property type="protein sequence ID" value="SMO56882.1"/>
    <property type="molecule type" value="Genomic_DNA"/>
</dbReference>
<proteinExistence type="predicted"/>
<protein>
    <submittedName>
        <fullName evidence="1">Uncharacterized protein</fullName>
    </submittedName>
</protein>
<gene>
    <name evidence="1" type="ORF">SAMN06265348_103419</name>
</gene>
<organism evidence="1 2">
    <name type="scientific">Pedobacter westerhofensis</name>
    <dbReference type="NCBI Taxonomy" id="425512"/>
    <lineage>
        <taxon>Bacteria</taxon>
        <taxon>Pseudomonadati</taxon>
        <taxon>Bacteroidota</taxon>
        <taxon>Sphingobacteriia</taxon>
        <taxon>Sphingobacteriales</taxon>
        <taxon>Sphingobacteriaceae</taxon>
        <taxon>Pedobacter</taxon>
    </lineage>
</organism>
<evidence type="ECO:0000313" key="2">
    <source>
        <dbReference type="Proteomes" id="UP000320300"/>
    </source>
</evidence>
<accession>A0A521CBS1</accession>
<dbReference type="Proteomes" id="UP000320300">
    <property type="component" value="Unassembled WGS sequence"/>
</dbReference>
<name>A0A521CBS1_9SPHI</name>
<dbReference type="AlphaFoldDB" id="A0A521CBS1"/>
<keyword evidence="2" id="KW-1185">Reference proteome</keyword>
<sequence>MQEIALTVCVVALVIFFFSPWELRIDEDDV</sequence>
<evidence type="ECO:0000313" key="1">
    <source>
        <dbReference type="EMBL" id="SMO56882.1"/>
    </source>
</evidence>